<keyword evidence="2" id="KW-1185">Reference proteome</keyword>
<dbReference type="InterPro" id="IPR014942">
    <property type="entry name" value="AbiEii"/>
</dbReference>
<sequence>MTRDLAASVRGRLLRQAKESGRPLQELLQYFAMERFLFRLSRSEHVDRFVLKGALMFRVWGTPQTRATRDIDLLARADNSVDSMTQIMRSVCEHAVAPDGVIFHGESVQGIAIKEDADYLGVRVTFLATIQNARLPMQIDIGFGDVVNPAAKTIGYPAMLDFEPAKLIGYPRETVVAEKFEAMVKLGQLNSRMKDFYDILILSRQFAFDGESLATAISATFRNRATTAKANPPAFSNEFANDPGKQIQWASFIRKSKLSVVPDALADAIREIAGFLNPIAKAIESNEPFAATWSPGSGWIKSQPPASSG</sequence>
<name>A0A517M7U0_9BACT</name>
<gene>
    <name evidence="1" type="ORF">EC9_51700</name>
</gene>
<dbReference type="Proteomes" id="UP000319557">
    <property type="component" value="Chromosome"/>
</dbReference>
<dbReference type="AlphaFoldDB" id="A0A517M7U0"/>
<protein>
    <recommendedName>
        <fullName evidence="3">Nucleotidyl transferase AbiEii toxin, Type IV TA system</fullName>
    </recommendedName>
</protein>
<evidence type="ECO:0008006" key="3">
    <source>
        <dbReference type="Google" id="ProtNLM"/>
    </source>
</evidence>
<evidence type="ECO:0000313" key="2">
    <source>
        <dbReference type="Proteomes" id="UP000319557"/>
    </source>
</evidence>
<reference evidence="1 2" key="1">
    <citation type="submission" date="2019-02" db="EMBL/GenBank/DDBJ databases">
        <title>Deep-cultivation of Planctomycetes and their phenomic and genomic characterization uncovers novel biology.</title>
        <authorList>
            <person name="Wiegand S."/>
            <person name="Jogler M."/>
            <person name="Boedeker C."/>
            <person name="Pinto D."/>
            <person name="Vollmers J."/>
            <person name="Rivas-Marin E."/>
            <person name="Kohn T."/>
            <person name="Peeters S.H."/>
            <person name="Heuer A."/>
            <person name="Rast P."/>
            <person name="Oberbeckmann S."/>
            <person name="Bunk B."/>
            <person name="Jeske O."/>
            <person name="Meyerdierks A."/>
            <person name="Storesund J.E."/>
            <person name="Kallscheuer N."/>
            <person name="Luecker S."/>
            <person name="Lage O.M."/>
            <person name="Pohl T."/>
            <person name="Merkel B.J."/>
            <person name="Hornburger P."/>
            <person name="Mueller R.-W."/>
            <person name="Bruemmer F."/>
            <person name="Labrenz M."/>
            <person name="Spormann A.M."/>
            <person name="Op den Camp H."/>
            <person name="Overmann J."/>
            <person name="Amann R."/>
            <person name="Jetten M.S.M."/>
            <person name="Mascher T."/>
            <person name="Medema M.H."/>
            <person name="Devos D.P."/>
            <person name="Kaster A.-K."/>
            <person name="Ovreas L."/>
            <person name="Rohde M."/>
            <person name="Galperin M.Y."/>
            <person name="Jogler C."/>
        </authorList>
    </citation>
    <scope>NUCLEOTIDE SEQUENCE [LARGE SCALE GENOMIC DNA]</scope>
    <source>
        <strain evidence="1 2">EC9</strain>
    </source>
</reference>
<dbReference type="Pfam" id="PF08843">
    <property type="entry name" value="AbiEii"/>
    <property type="match status" value="1"/>
</dbReference>
<dbReference type="KEGG" id="ruv:EC9_51700"/>
<evidence type="ECO:0000313" key="1">
    <source>
        <dbReference type="EMBL" id="QDS90951.1"/>
    </source>
</evidence>
<dbReference type="EMBL" id="CP036261">
    <property type="protein sequence ID" value="QDS90951.1"/>
    <property type="molecule type" value="Genomic_DNA"/>
</dbReference>
<proteinExistence type="predicted"/>
<accession>A0A517M7U0</accession>
<organism evidence="1 2">
    <name type="scientific">Rosistilla ulvae</name>
    <dbReference type="NCBI Taxonomy" id="1930277"/>
    <lineage>
        <taxon>Bacteria</taxon>
        <taxon>Pseudomonadati</taxon>
        <taxon>Planctomycetota</taxon>
        <taxon>Planctomycetia</taxon>
        <taxon>Pirellulales</taxon>
        <taxon>Pirellulaceae</taxon>
        <taxon>Rosistilla</taxon>
    </lineage>
</organism>